<dbReference type="InterPro" id="IPR002509">
    <property type="entry name" value="NODB_dom"/>
</dbReference>
<dbReference type="GO" id="GO:0046872">
    <property type="term" value="F:metal ion binding"/>
    <property type="evidence" value="ECO:0007669"/>
    <property type="project" value="UniProtKB-KW"/>
</dbReference>
<evidence type="ECO:0000256" key="1">
    <source>
        <dbReference type="ARBA" id="ARBA00001941"/>
    </source>
</evidence>
<dbReference type="PROSITE" id="PS51677">
    <property type="entry name" value="NODB"/>
    <property type="match status" value="1"/>
</dbReference>
<keyword evidence="6" id="KW-0170">Cobalt</keyword>
<keyword evidence="3" id="KW-0732">Signal</keyword>
<evidence type="ECO:0000313" key="9">
    <source>
        <dbReference type="Proteomes" id="UP001150879"/>
    </source>
</evidence>
<organism evidence="8 9">
    <name type="scientific">Penicillium cf. griseofulvum</name>
    <dbReference type="NCBI Taxonomy" id="2972120"/>
    <lineage>
        <taxon>Eukaryota</taxon>
        <taxon>Fungi</taxon>
        <taxon>Dikarya</taxon>
        <taxon>Ascomycota</taxon>
        <taxon>Pezizomycotina</taxon>
        <taxon>Eurotiomycetes</taxon>
        <taxon>Eurotiomycetidae</taxon>
        <taxon>Eurotiales</taxon>
        <taxon>Aspergillaceae</taxon>
        <taxon>Penicillium</taxon>
    </lineage>
</organism>
<protein>
    <submittedName>
        <fullName evidence="8">Polysaccharide deacetylase</fullName>
    </submittedName>
</protein>
<dbReference type="SUPFAM" id="SSF88713">
    <property type="entry name" value="Glycoside hydrolase/deacetylase"/>
    <property type="match status" value="1"/>
</dbReference>
<keyword evidence="2" id="KW-0479">Metal-binding</keyword>
<evidence type="ECO:0000256" key="3">
    <source>
        <dbReference type="ARBA" id="ARBA00022729"/>
    </source>
</evidence>
<dbReference type="Gene3D" id="3.20.20.370">
    <property type="entry name" value="Glycoside hydrolase/deacetylase"/>
    <property type="match status" value="1"/>
</dbReference>
<gene>
    <name evidence="8" type="ORF">N7472_001573</name>
</gene>
<name>A0A9W9MPK6_9EURO</name>
<evidence type="ECO:0000256" key="5">
    <source>
        <dbReference type="ARBA" id="ARBA00023277"/>
    </source>
</evidence>
<dbReference type="Proteomes" id="UP001150879">
    <property type="component" value="Unassembled WGS sequence"/>
</dbReference>
<feature type="domain" description="NodB homology" evidence="7">
    <location>
        <begin position="1"/>
        <end position="127"/>
    </location>
</feature>
<dbReference type="GO" id="GO:0005975">
    <property type="term" value="P:carbohydrate metabolic process"/>
    <property type="evidence" value="ECO:0007669"/>
    <property type="project" value="InterPro"/>
</dbReference>
<proteinExistence type="predicted"/>
<dbReference type="Pfam" id="PF01522">
    <property type="entry name" value="Polysacc_deac_1"/>
    <property type="match status" value="1"/>
</dbReference>
<dbReference type="PANTHER" id="PTHR46471">
    <property type="entry name" value="CHITIN DEACETYLASE"/>
    <property type="match status" value="1"/>
</dbReference>
<sequence length="166" mass="18777">MKLSSWDHKLRLDQASHSEILREMNTLDKALCGLIGRRPTYMRPPYLAINETALKILKDYHVITTDLDTGDGAGSSVAQGFKRFKNGVEAGHSLLLAHDTLPKTVEELTKKMLEHLKTKKIKAVTVGECLGDAPENWYRACDNLTPPSQLQNQPVDREEYTRTFLR</sequence>
<dbReference type="AlphaFoldDB" id="A0A9W9MPK6"/>
<reference evidence="8" key="1">
    <citation type="submission" date="2022-11" db="EMBL/GenBank/DDBJ databases">
        <authorList>
            <person name="Petersen C."/>
        </authorList>
    </citation>
    <scope>NUCLEOTIDE SEQUENCE</scope>
    <source>
        <strain evidence="8">IBT 16849</strain>
    </source>
</reference>
<comment type="caution">
    <text evidence="8">The sequence shown here is derived from an EMBL/GenBank/DDBJ whole genome shotgun (WGS) entry which is preliminary data.</text>
</comment>
<evidence type="ECO:0000256" key="2">
    <source>
        <dbReference type="ARBA" id="ARBA00022723"/>
    </source>
</evidence>
<accession>A0A9W9MPK6</accession>
<evidence type="ECO:0000313" key="8">
    <source>
        <dbReference type="EMBL" id="KAJ5205125.1"/>
    </source>
</evidence>
<dbReference type="GO" id="GO:0016810">
    <property type="term" value="F:hydrolase activity, acting on carbon-nitrogen (but not peptide) bonds"/>
    <property type="evidence" value="ECO:0007669"/>
    <property type="project" value="InterPro"/>
</dbReference>
<dbReference type="InterPro" id="IPR011330">
    <property type="entry name" value="Glyco_hydro/deAcase_b/a-brl"/>
</dbReference>
<keyword evidence="9" id="KW-1185">Reference proteome</keyword>
<dbReference type="EMBL" id="JAPQKP010000002">
    <property type="protein sequence ID" value="KAJ5205125.1"/>
    <property type="molecule type" value="Genomic_DNA"/>
</dbReference>
<reference evidence="8" key="2">
    <citation type="journal article" date="2023" name="IMA Fungus">
        <title>Comparative genomic study of the Penicillium genus elucidates a diverse pangenome and 15 lateral gene transfer events.</title>
        <authorList>
            <person name="Petersen C."/>
            <person name="Sorensen T."/>
            <person name="Nielsen M.R."/>
            <person name="Sondergaard T.E."/>
            <person name="Sorensen J.L."/>
            <person name="Fitzpatrick D.A."/>
            <person name="Frisvad J.C."/>
            <person name="Nielsen K.L."/>
        </authorList>
    </citation>
    <scope>NUCLEOTIDE SEQUENCE</scope>
    <source>
        <strain evidence="8">IBT 16849</strain>
    </source>
</reference>
<feature type="non-terminal residue" evidence="8">
    <location>
        <position position="1"/>
    </location>
</feature>
<keyword evidence="5" id="KW-0119">Carbohydrate metabolism</keyword>
<dbReference type="PANTHER" id="PTHR46471:SF2">
    <property type="entry name" value="CHITIN DEACETYLASE-RELATED"/>
    <property type="match status" value="1"/>
</dbReference>
<comment type="cofactor">
    <cofactor evidence="1">
        <name>Co(2+)</name>
        <dbReference type="ChEBI" id="CHEBI:48828"/>
    </cofactor>
</comment>
<keyword evidence="4" id="KW-0378">Hydrolase</keyword>
<evidence type="ECO:0000256" key="6">
    <source>
        <dbReference type="ARBA" id="ARBA00023285"/>
    </source>
</evidence>
<evidence type="ECO:0000256" key="4">
    <source>
        <dbReference type="ARBA" id="ARBA00022801"/>
    </source>
</evidence>
<evidence type="ECO:0000259" key="7">
    <source>
        <dbReference type="PROSITE" id="PS51677"/>
    </source>
</evidence>